<dbReference type="Gene3D" id="1.10.10.10">
    <property type="entry name" value="Winged helix-like DNA-binding domain superfamily/Winged helix DNA-binding domain"/>
    <property type="match status" value="2"/>
</dbReference>
<dbReference type="InterPro" id="IPR005119">
    <property type="entry name" value="LysR_subst-bd"/>
</dbReference>
<dbReference type="Gene3D" id="3.40.190.290">
    <property type="match status" value="1"/>
</dbReference>
<keyword evidence="2" id="KW-0805">Transcription regulation</keyword>
<evidence type="ECO:0000259" key="5">
    <source>
        <dbReference type="PROSITE" id="PS50931"/>
    </source>
</evidence>
<evidence type="ECO:0000256" key="4">
    <source>
        <dbReference type="ARBA" id="ARBA00023163"/>
    </source>
</evidence>
<dbReference type="PROSITE" id="PS50931">
    <property type="entry name" value="HTH_LYSR"/>
    <property type="match status" value="2"/>
</dbReference>
<organism evidence="6 7">
    <name type="scientific">Roseateles agri</name>
    <dbReference type="NCBI Taxonomy" id="3098619"/>
    <lineage>
        <taxon>Bacteria</taxon>
        <taxon>Pseudomonadati</taxon>
        <taxon>Pseudomonadota</taxon>
        <taxon>Betaproteobacteria</taxon>
        <taxon>Burkholderiales</taxon>
        <taxon>Sphaerotilaceae</taxon>
        <taxon>Roseateles</taxon>
    </lineage>
</organism>
<accession>A0ABU5DQ75</accession>
<sequence>MIDDSINLRRLVLFDAVCRECGISQAAEAVGLSQPAVSLAIKKLEETVGAVLFERGYGGSELTREGALLQRRVVRMLEQIESAVAAMPAGARARQSNAGGVCRRLTDSQIRCHVAIADAGSAAEAARRLGISQPAVHRAARDLEDTIGHPLYRRRVHSVSANAAGQELARRLVVALGEIEQARVDLVSARGLAAGRIAVGMLPLMPQRLLARTIGRLRERYPNVAVTIRESTHARLLEDLRFGRLDVIVGALREPRLEGNVIERELFTDPYVVVVRRGHPLAERRRVSLKELAAHGWVVPQQDMPRRAVVDMMLATLPQPPQVLVETSSLAMMIAMLDENDCISLLSRSHILYGNYRNEVVALDVPSPQGGRTVGYTTRADWLPTQPQREFIEQLQAQCRLTPNTPDTPDA</sequence>
<keyword evidence="4" id="KW-0804">Transcription</keyword>
<keyword evidence="7" id="KW-1185">Reference proteome</keyword>
<evidence type="ECO:0000256" key="2">
    <source>
        <dbReference type="ARBA" id="ARBA00023015"/>
    </source>
</evidence>
<name>A0ABU5DQ75_9BURK</name>
<protein>
    <submittedName>
        <fullName evidence="6">LysR family transcriptional regulator</fullName>
    </submittedName>
</protein>
<dbReference type="RefSeq" id="WP_320426440.1">
    <property type="nucleotide sequence ID" value="NZ_JAXCLA010000010.1"/>
</dbReference>
<dbReference type="SUPFAM" id="SSF53850">
    <property type="entry name" value="Periplasmic binding protein-like II"/>
    <property type="match status" value="1"/>
</dbReference>
<dbReference type="PANTHER" id="PTHR30419:SF8">
    <property type="entry name" value="NITROGEN ASSIMILATION TRANSCRIPTIONAL ACTIVATOR-RELATED"/>
    <property type="match status" value="1"/>
</dbReference>
<gene>
    <name evidence="6" type="ORF">SNE35_28500</name>
</gene>
<dbReference type="PANTHER" id="PTHR30419">
    <property type="entry name" value="HTH-TYPE TRANSCRIPTIONAL REGULATOR YBHD"/>
    <property type="match status" value="1"/>
</dbReference>
<comment type="caution">
    <text evidence="6">The sequence shown here is derived from an EMBL/GenBank/DDBJ whole genome shotgun (WGS) entry which is preliminary data.</text>
</comment>
<evidence type="ECO:0000313" key="6">
    <source>
        <dbReference type="EMBL" id="MDY0748474.1"/>
    </source>
</evidence>
<dbReference type="Pfam" id="PF03466">
    <property type="entry name" value="LysR_substrate"/>
    <property type="match status" value="1"/>
</dbReference>
<proteinExistence type="inferred from homology"/>
<evidence type="ECO:0000256" key="1">
    <source>
        <dbReference type="ARBA" id="ARBA00009437"/>
    </source>
</evidence>
<reference evidence="6 7" key="1">
    <citation type="submission" date="2023-11" db="EMBL/GenBank/DDBJ databases">
        <title>Paucibacter sp. nov., isolated from fresh soil in Korea.</title>
        <authorList>
            <person name="Le N.T.T."/>
        </authorList>
    </citation>
    <scope>NUCLEOTIDE SEQUENCE [LARGE SCALE GENOMIC DNA]</scope>
    <source>
        <strain evidence="6 7">R3-3</strain>
    </source>
</reference>
<dbReference type="InterPro" id="IPR036388">
    <property type="entry name" value="WH-like_DNA-bd_sf"/>
</dbReference>
<evidence type="ECO:0000313" key="7">
    <source>
        <dbReference type="Proteomes" id="UP001285263"/>
    </source>
</evidence>
<dbReference type="PRINTS" id="PR00039">
    <property type="entry name" value="HTHLYSR"/>
</dbReference>
<dbReference type="InterPro" id="IPR000847">
    <property type="entry name" value="LysR_HTH_N"/>
</dbReference>
<comment type="similarity">
    <text evidence="1">Belongs to the LysR transcriptional regulatory family.</text>
</comment>
<dbReference type="InterPro" id="IPR050950">
    <property type="entry name" value="HTH-type_LysR_regulators"/>
</dbReference>
<dbReference type="Proteomes" id="UP001285263">
    <property type="component" value="Unassembled WGS sequence"/>
</dbReference>
<feature type="domain" description="HTH lysR-type" evidence="5">
    <location>
        <begin position="114"/>
        <end position="162"/>
    </location>
</feature>
<keyword evidence="3" id="KW-0238">DNA-binding</keyword>
<evidence type="ECO:0000256" key="3">
    <source>
        <dbReference type="ARBA" id="ARBA00023125"/>
    </source>
</evidence>
<dbReference type="Pfam" id="PF00126">
    <property type="entry name" value="HTH_1"/>
    <property type="match status" value="2"/>
</dbReference>
<dbReference type="EMBL" id="JAXCLA010000010">
    <property type="protein sequence ID" value="MDY0748474.1"/>
    <property type="molecule type" value="Genomic_DNA"/>
</dbReference>
<dbReference type="SUPFAM" id="SSF46785">
    <property type="entry name" value="Winged helix' DNA-binding domain"/>
    <property type="match status" value="2"/>
</dbReference>
<dbReference type="InterPro" id="IPR036390">
    <property type="entry name" value="WH_DNA-bd_sf"/>
</dbReference>
<feature type="domain" description="HTH lysR-type" evidence="5">
    <location>
        <begin position="6"/>
        <end position="63"/>
    </location>
</feature>